<dbReference type="GO" id="GO:0003677">
    <property type="term" value="F:DNA binding"/>
    <property type="evidence" value="ECO:0007669"/>
    <property type="project" value="TreeGrafter"/>
</dbReference>
<dbReference type="InterPro" id="IPR013256">
    <property type="entry name" value="Chromatin_SPT2"/>
</dbReference>
<dbReference type="EMBL" id="OU466863">
    <property type="protein sequence ID" value="CAH2076152.1"/>
    <property type="molecule type" value="Genomic_DNA"/>
</dbReference>
<evidence type="ECO:0000256" key="3">
    <source>
        <dbReference type="SAM" id="MobiDB-lite"/>
    </source>
</evidence>
<dbReference type="AlphaFoldDB" id="A0AAU9T007"/>
<dbReference type="GO" id="GO:0006360">
    <property type="term" value="P:transcription by RNA polymerase I"/>
    <property type="evidence" value="ECO:0007669"/>
    <property type="project" value="TreeGrafter"/>
</dbReference>
<comment type="similarity">
    <text evidence="1">Belongs to the SPT2 family.</text>
</comment>
<dbReference type="GO" id="GO:0042393">
    <property type="term" value="F:histone binding"/>
    <property type="evidence" value="ECO:0007669"/>
    <property type="project" value="TreeGrafter"/>
</dbReference>
<feature type="region of interest" description="Disordered" evidence="3">
    <location>
        <begin position="82"/>
        <end position="109"/>
    </location>
</feature>
<evidence type="ECO:0000313" key="4">
    <source>
        <dbReference type="EMBL" id="CAH2076152.1"/>
    </source>
</evidence>
<gene>
    <name evidence="4" type="ORF">TAV2_LOCUS24134</name>
</gene>
<feature type="compositionally biased region" description="Basic and acidic residues" evidence="3">
    <location>
        <begin position="188"/>
        <end position="201"/>
    </location>
</feature>
<evidence type="ECO:0000313" key="5">
    <source>
        <dbReference type="Proteomes" id="UP000836841"/>
    </source>
</evidence>
<feature type="compositionally biased region" description="Polar residues" evidence="3">
    <location>
        <begin position="204"/>
        <end position="216"/>
    </location>
</feature>
<feature type="compositionally biased region" description="Basic and acidic residues" evidence="3">
    <location>
        <begin position="100"/>
        <end position="109"/>
    </location>
</feature>
<evidence type="ECO:0000256" key="1">
    <source>
        <dbReference type="ARBA" id="ARBA00006461"/>
    </source>
</evidence>
<feature type="compositionally biased region" description="Basic and acidic residues" evidence="3">
    <location>
        <begin position="1"/>
        <end position="23"/>
    </location>
</feature>
<protein>
    <submittedName>
        <fullName evidence="4">Uncharacterized protein</fullName>
    </submittedName>
</protein>
<feature type="compositionally biased region" description="Polar residues" evidence="3">
    <location>
        <begin position="82"/>
        <end position="96"/>
    </location>
</feature>
<sequence length="400" mass="45945">MRHQESEFLEFRQRIKESIREETQNGDSVSPTSEQRKGKLPYNDFGSFFGPSQPVIARRVILESKSLLENELAATKMLNSIQTKQSCGPTSASATKNAKRKAEMLKDSRDYSFLSSDDAELPVSIKEPPPRISPVPISRPSFWETQMDHSRPVSQPSSRLGSQRPVPSRKPDSKQMDHRKKPKPLTSDLKKQRVEQRKVPKELASSQTVPRKQSLASRVISKPVVKQHDHQLKKKRKSAKMSEDDELALRMIRKMCNTDRFSGSDFKDYDDRSMEANFQDIMKEEKRSEKLAKKEDAEQLRLIEEENRRERCFGSFILIVATNMDGVKVVILLMKESEAILEFEDRVIKQTSPETITHVRLLDWCEMELNSLFGHALKGIEYSCLVDLCAMTETKPCELI</sequence>
<proteinExistence type="inferred from homology"/>
<name>A0AAU9T007_THLAR</name>
<dbReference type="GO" id="GO:0006334">
    <property type="term" value="P:nucleosome assembly"/>
    <property type="evidence" value="ECO:0007669"/>
    <property type="project" value="TreeGrafter"/>
</dbReference>
<dbReference type="Proteomes" id="UP000836841">
    <property type="component" value="Chromosome 7"/>
</dbReference>
<feature type="compositionally biased region" description="Polar residues" evidence="3">
    <location>
        <begin position="152"/>
        <end position="161"/>
    </location>
</feature>
<keyword evidence="5" id="KW-1185">Reference proteome</keyword>
<dbReference type="PANTHER" id="PTHR22691:SF8">
    <property type="entry name" value="PROTEIN SPT2 HOMOLOG"/>
    <property type="match status" value="1"/>
</dbReference>
<keyword evidence="2" id="KW-0175">Coiled coil</keyword>
<feature type="region of interest" description="Disordered" evidence="3">
    <location>
        <begin position="147"/>
        <end position="243"/>
    </location>
</feature>
<dbReference type="Pfam" id="PF08243">
    <property type="entry name" value="SPT2"/>
    <property type="match status" value="1"/>
</dbReference>
<dbReference type="SMART" id="SM00784">
    <property type="entry name" value="SPT2"/>
    <property type="match status" value="1"/>
</dbReference>
<reference evidence="4 5" key="1">
    <citation type="submission" date="2022-03" db="EMBL/GenBank/DDBJ databases">
        <authorList>
            <person name="Nunn A."/>
            <person name="Chopra R."/>
            <person name="Nunn A."/>
            <person name="Contreras Garrido A."/>
        </authorList>
    </citation>
    <scope>NUCLEOTIDE SEQUENCE [LARGE SCALE GENOMIC DNA]</scope>
</reference>
<feature type="region of interest" description="Disordered" evidence="3">
    <location>
        <begin position="1"/>
        <end position="44"/>
    </location>
</feature>
<evidence type="ECO:0000256" key="2">
    <source>
        <dbReference type="ARBA" id="ARBA00023054"/>
    </source>
</evidence>
<accession>A0AAU9T007</accession>
<dbReference type="GO" id="GO:0005730">
    <property type="term" value="C:nucleolus"/>
    <property type="evidence" value="ECO:0007669"/>
    <property type="project" value="TreeGrafter"/>
</dbReference>
<dbReference type="PANTHER" id="PTHR22691">
    <property type="entry name" value="YEAST SPT2-RELATED"/>
    <property type="match status" value="1"/>
</dbReference>
<organism evidence="4 5">
    <name type="scientific">Thlaspi arvense</name>
    <name type="common">Field penny-cress</name>
    <dbReference type="NCBI Taxonomy" id="13288"/>
    <lineage>
        <taxon>Eukaryota</taxon>
        <taxon>Viridiplantae</taxon>
        <taxon>Streptophyta</taxon>
        <taxon>Embryophyta</taxon>
        <taxon>Tracheophyta</taxon>
        <taxon>Spermatophyta</taxon>
        <taxon>Magnoliopsida</taxon>
        <taxon>eudicotyledons</taxon>
        <taxon>Gunneridae</taxon>
        <taxon>Pentapetalae</taxon>
        <taxon>rosids</taxon>
        <taxon>malvids</taxon>
        <taxon>Brassicales</taxon>
        <taxon>Brassicaceae</taxon>
        <taxon>Thlaspideae</taxon>
        <taxon>Thlaspi</taxon>
    </lineage>
</organism>